<protein>
    <submittedName>
        <fullName evidence="1">Uncharacterized protein</fullName>
    </submittedName>
</protein>
<gene>
    <name evidence="1" type="ORF">EAI_06976</name>
</gene>
<dbReference type="AlphaFoldDB" id="E2BDK0"/>
<dbReference type="Proteomes" id="UP000008237">
    <property type="component" value="Unassembled WGS sequence"/>
</dbReference>
<evidence type="ECO:0000313" key="2">
    <source>
        <dbReference type="Proteomes" id="UP000008237"/>
    </source>
</evidence>
<evidence type="ECO:0000313" key="1">
    <source>
        <dbReference type="EMBL" id="EFN86230.1"/>
    </source>
</evidence>
<organism evidence="2">
    <name type="scientific">Harpegnathos saltator</name>
    <name type="common">Jerdon's jumping ant</name>
    <dbReference type="NCBI Taxonomy" id="610380"/>
    <lineage>
        <taxon>Eukaryota</taxon>
        <taxon>Metazoa</taxon>
        <taxon>Ecdysozoa</taxon>
        <taxon>Arthropoda</taxon>
        <taxon>Hexapoda</taxon>
        <taxon>Insecta</taxon>
        <taxon>Pterygota</taxon>
        <taxon>Neoptera</taxon>
        <taxon>Endopterygota</taxon>
        <taxon>Hymenoptera</taxon>
        <taxon>Apocrita</taxon>
        <taxon>Aculeata</taxon>
        <taxon>Formicoidea</taxon>
        <taxon>Formicidae</taxon>
        <taxon>Ponerinae</taxon>
        <taxon>Ponerini</taxon>
        <taxon>Harpegnathos</taxon>
    </lineage>
</organism>
<feature type="non-terminal residue" evidence="1">
    <location>
        <position position="86"/>
    </location>
</feature>
<dbReference type="EMBL" id="GL447658">
    <property type="protein sequence ID" value="EFN86230.1"/>
    <property type="molecule type" value="Genomic_DNA"/>
</dbReference>
<accession>E2BDK0</accession>
<sequence length="86" mass="9344">VSASIQEAAMKILGFSVKSKNLKGTYVKVLRDAAAATTAGTNVLTKQMSGDKSGENLDIIEELRVENANLKMSLNDIKKEMEELKD</sequence>
<feature type="non-terminal residue" evidence="1">
    <location>
        <position position="1"/>
    </location>
</feature>
<name>E2BDK0_HARSA</name>
<dbReference type="InParanoid" id="E2BDK0"/>
<reference evidence="1 2" key="1">
    <citation type="journal article" date="2010" name="Science">
        <title>Genomic comparison of the ants Camponotus floridanus and Harpegnathos saltator.</title>
        <authorList>
            <person name="Bonasio R."/>
            <person name="Zhang G."/>
            <person name="Ye C."/>
            <person name="Mutti N.S."/>
            <person name="Fang X."/>
            <person name="Qin N."/>
            <person name="Donahue G."/>
            <person name="Yang P."/>
            <person name="Li Q."/>
            <person name="Li C."/>
            <person name="Zhang P."/>
            <person name="Huang Z."/>
            <person name="Berger S.L."/>
            <person name="Reinberg D."/>
            <person name="Wang J."/>
            <person name="Liebig J."/>
        </authorList>
    </citation>
    <scope>NUCLEOTIDE SEQUENCE [LARGE SCALE GENOMIC DNA]</scope>
    <source>
        <strain evidence="1 2">R22 G/1</strain>
    </source>
</reference>
<proteinExistence type="predicted"/>
<dbReference type="OrthoDB" id="7490362at2759"/>
<keyword evidence="2" id="KW-1185">Reference proteome</keyword>